<evidence type="ECO:0000313" key="3">
    <source>
        <dbReference type="Proteomes" id="UP000269721"/>
    </source>
</evidence>
<feature type="region of interest" description="Disordered" evidence="1">
    <location>
        <begin position="1"/>
        <end position="75"/>
    </location>
</feature>
<evidence type="ECO:0000256" key="1">
    <source>
        <dbReference type="SAM" id="MobiDB-lite"/>
    </source>
</evidence>
<accession>A0A4P9WDD1</accession>
<dbReference type="AlphaFoldDB" id="A0A4P9WDD1"/>
<reference evidence="3" key="1">
    <citation type="journal article" date="2018" name="Nat. Microbiol.">
        <title>Leveraging single-cell genomics to expand the fungal tree of life.</title>
        <authorList>
            <person name="Ahrendt S.R."/>
            <person name="Quandt C.A."/>
            <person name="Ciobanu D."/>
            <person name="Clum A."/>
            <person name="Salamov A."/>
            <person name="Andreopoulos B."/>
            <person name="Cheng J.F."/>
            <person name="Woyke T."/>
            <person name="Pelin A."/>
            <person name="Henrissat B."/>
            <person name="Reynolds N.K."/>
            <person name="Benny G.L."/>
            <person name="Smith M.E."/>
            <person name="James T.Y."/>
            <person name="Grigoriev I.V."/>
        </authorList>
    </citation>
    <scope>NUCLEOTIDE SEQUENCE [LARGE SCALE GENOMIC DNA]</scope>
</reference>
<sequence>MGERGCVFGTPGSGDRGGRAGRAGSSGPWDEPLLIKNVSDTGLPASKPARKTRSGCSLQQPAPTKTFAASPNESPPAKVLYKRAAPKKTVKTIKTIASAVTTNGAQRTPRRLYRWQPRARGAWSKVTETWKEYVDDANPETMAGTHSVTGFGGPGGQFVPALADSQSIPTSLQAVLATIEIESKHLINKWAHIDKEMKTYIAKCGPNMSGAAGIDKPKWYVEYLGMH</sequence>
<dbReference type="EMBL" id="KZ995432">
    <property type="protein sequence ID" value="RKO90691.1"/>
    <property type="molecule type" value="Genomic_DNA"/>
</dbReference>
<protein>
    <submittedName>
        <fullName evidence="2">Uncharacterized protein</fullName>
    </submittedName>
</protein>
<keyword evidence="3" id="KW-1185">Reference proteome</keyword>
<organism evidence="2 3">
    <name type="scientific">Blyttiomyces helicus</name>
    <dbReference type="NCBI Taxonomy" id="388810"/>
    <lineage>
        <taxon>Eukaryota</taxon>
        <taxon>Fungi</taxon>
        <taxon>Fungi incertae sedis</taxon>
        <taxon>Chytridiomycota</taxon>
        <taxon>Chytridiomycota incertae sedis</taxon>
        <taxon>Chytridiomycetes</taxon>
        <taxon>Chytridiomycetes incertae sedis</taxon>
        <taxon>Blyttiomyces</taxon>
    </lineage>
</organism>
<name>A0A4P9WDD1_9FUNG</name>
<feature type="compositionally biased region" description="Polar residues" evidence="1">
    <location>
        <begin position="54"/>
        <end position="72"/>
    </location>
</feature>
<gene>
    <name evidence="2" type="ORF">BDK51DRAFT_45199</name>
</gene>
<proteinExistence type="predicted"/>
<evidence type="ECO:0000313" key="2">
    <source>
        <dbReference type="EMBL" id="RKO90691.1"/>
    </source>
</evidence>
<dbReference type="Proteomes" id="UP000269721">
    <property type="component" value="Unassembled WGS sequence"/>
</dbReference>